<keyword evidence="8" id="KW-1185">Reference proteome</keyword>
<dbReference type="EMBL" id="CAJJDN010000027">
    <property type="protein sequence ID" value="CAD8070924.1"/>
    <property type="molecule type" value="Genomic_DNA"/>
</dbReference>
<dbReference type="PANTHER" id="PTHR12109:SF3">
    <property type="entry name" value="RING FINGER PROTEIN 141"/>
    <property type="match status" value="1"/>
</dbReference>
<sequence>MEQFEQQRESEKSNRDEGVIKKSIKKGKGKKQQVNDQKVEECSICYGEIIDKGIIQTCQHTYCFDCIEIWAKQNKTCPQCRVQFSQILRLWKQGKRKRQKTYDYPGNRINSDDGELLSLNFYFQSTSQMPFFQRFLSLPFENFGSISSDSE</sequence>
<dbReference type="AlphaFoldDB" id="A0A8S1M6S0"/>
<feature type="domain" description="RING-type" evidence="6">
    <location>
        <begin position="42"/>
        <end position="81"/>
    </location>
</feature>
<accession>A0A8S1M6S0</accession>
<dbReference type="PROSITE" id="PS50089">
    <property type="entry name" value="ZF_RING_2"/>
    <property type="match status" value="1"/>
</dbReference>
<dbReference type="InterPro" id="IPR001841">
    <property type="entry name" value="Znf_RING"/>
</dbReference>
<feature type="region of interest" description="Disordered" evidence="5">
    <location>
        <begin position="1"/>
        <end position="28"/>
    </location>
</feature>
<dbReference type="GO" id="GO:0004842">
    <property type="term" value="F:ubiquitin-protein transferase activity"/>
    <property type="evidence" value="ECO:0007669"/>
    <property type="project" value="TreeGrafter"/>
</dbReference>
<dbReference type="Pfam" id="PF13639">
    <property type="entry name" value="zf-RING_2"/>
    <property type="match status" value="1"/>
</dbReference>
<name>A0A8S1M6S0_9CILI</name>
<comment type="caution">
    <text evidence="7">The sequence shown here is derived from an EMBL/GenBank/DDBJ whole genome shotgun (WGS) entry which is preliminary data.</text>
</comment>
<dbReference type="GO" id="GO:0051865">
    <property type="term" value="P:protein autoubiquitination"/>
    <property type="evidence" value="ECO:0007669"/>
    <property type="project" value="TreeGrafter"/>
</dbReference>
<dbReference type="OrthoDB" id="294268at2759"/>
<dbReference type="PANTHER" id="PTHR12109">
    <property type="entry name" value="RING FINGER PROTEIN 141-RELATED"/>
    <property type="match status" value="1"/>
</dbReference>
<evidence type="ECO:0000256" key="2">
    <source>
        <dbReference type="ARBA" id="ARBA00022771"/>
    </source>
</evidence>
<dbReference type="SMART" id="SM00184">
    <property type="entry name" value="RING"/>
    <property type="match status" value="1"/>
</dbReference>
<evidence type="ECO:0000313" key="8">
    <source>
        <dbReference type="Proteomes" id="UP000692954"/>
    </source>
</evidence>
<evidence type="ECO:0000259" key="6">
    <source>
        <dbReference type="PROSITE" id="PS50089"/>
    </source>
</evidence>
<proteinExistence type="predicted"/>
<protein>
    <recommendedName>
        <fullName evidence="6">RING-type domain-containing protein</fullName>
    </recommendedName>
</protein>
<evidence type="ECO:0000256" key="4">
    <source>
        <dbReference type="PROSITE-ProRule" id="PRU00175"/>
    </source>
</evidence>
<keyword evidence="2 4" id="KW-0863">Zinc-finger</keyword>
<dbReference type="GO" id="GO:0008270">
    <property type="term" value="F:zinc ion binding"/>
    <property type="evidence" value="ECO:0007669"/>
    <property type="project" value="UniProtKB-KW"/>
</dbReference>
<keyword evidence="1" id="KW-0479">Metal-binding</keyword>
<gene>
    <name evidence="7" type="ORF">PSON_ATCC_30995.1.T0270240</name>
</gene>
<keyword evidence="3" id="KW-0862">Zinc</keyword>
<reference evidence="7" key="1">
    <citation type="submission" date="2021-01" db="EMBL/GenBank/DDBJ databases">
        <authorList>
            <consortium name="Genoscope - CEA"/>
            <person name="William W."/>
        </authorList>
    </citation>
    <scope>NUCLEOTIDE SEQUENCE</scope>
</reference>
<feature type="compositionally biased region" description="Basic and acidic residues" evidence="5">
    <location>
        <begin position="1"/>
        <end position="20"/>
    </location>
</feature>
<evidence type="ECO:0000256" key="1">
    <source>
        <dbReference type="ARBA" id="ARBA00022723"/>
    </source>
</evidence>
<dbReference type="PROSITE" id="PS00518">
    <property type="entry name" value="ZF_RING_1"/>
    <property type="match status" value="1"/>
</dbReference>
<evidence type="ECO:0000256" key="3">
    <source>
        <dbReference type="ARBA" id="ARBA00022833"/>
    </source>
</evidence>
<dbReference type="Proteomes" id="UP000692954">
    <property type="component" value="Unassembled WGS sequence"/>
</dbReference>
<dbReference type="InterPro" id="IPR047126">
    <property type="entry name" value="RNF141-like"/>
</dbReference>
<dbReference type="InterPro" id="IPR017907">
    <property type="entry name" value="Znf_RING_CS"/>
</dbReference>
<organism evidence="7 8">
    <name type="scientific">Paramecium sonneborni</name>
    <dbReference type="NCBI Taxonomy" id="65129"/>
    <lineage>
        <taxon>Eukaryota</taxon>
        <taxon>Sar</taxon>
        <taxon>Alveolata</taxon>
        <taxon>Ciliophora</taxon>
        <taxon>Intramacronucleata</taxon>
        <taxon>Oligohymenophorea</taxon>
        <taxon>Peniculida</taxon>
        <taxon>Parameciidae</taxon>
        <taxon>Paramecium</taxon>
    </lineage>
</organism>
<evidence type="ECO:0000256" key="5">
    <source>
        <dbReference type="SAM" id="MobiDB-lite"/>
    </source>
</evidence>
<evidence type="ECO:0000313" key="7">
    <source>
        <dbReference type="EMBL" id="CAD8070924.1"/>
    </source>
</evidence>